<dbReference type="OrthoDB" id="49580at2"/>
<dbReference type="InterPro" id="IPR036390">
    <property type="entry name" value="WH_DNA-bd_sf"/>
</dbReference>
<dbReference type="EMBL" id="PVXN01000055">
    <property type="protein sequence ID" value="PRR70536.1"/>
    <property type="molecule type" value="Genomic_DNA"/>
</dbReference>
<evidence type="ECO:0000313" key="6">
    <source>
        <dbReference type="Proteomes" id="UP000239614"/>
    </source>
</evidence>
<dbReference type="SMART" id="SM00347">
    <property type="entry name" value="HTH_MARR"/>
    <property type="match status" value="1"/>
</dbReference>
<evidence type="ECO:0000259" key="4">
    <source>
        <dbReference type="PROSITE" id="PS50995"/>
    </source>
</evidence>
<dbReference type="GO" id="GO:0003677">
    <property type="term" value="F:DNA binding"/>
    <property type="evidence" value="ECO:0007669"/>
    <property type="project" value="UniProtKB-KW"/>
</dbReference>
<name>A0A2T0ANQ6_9CLOT</name>
<dbReference type="InterPro" id="IPR036388">
    <property type="entry name" value="WH-like_DNA-bd_sf"/>
</dbReference>
<feature type="domain" description="HTH marR-type" evidence="4">
    <location>
        <begin position="1"/>
        <end position="143"/>
    </location>
</feature>
<proteinExistence type="predicted"/>
<evidence type="ECO:0000256" key="1">
    <source>
        <dbReference type="ARBA" id="ARBA00023015"/>
    </source>
</evidence>
<dbReference type="PRINTS" id="PR00598">
    <property type="entry name" value="HTHMARR"/>
</dbReference>
<keyword evidence="6" id="KW-1185">Reference proteome</keyword>
<organism evidence="5 6">
    <name type="scientific">Clostridium thermopalmarium DSM 5974</name>
    <dbReference type="NCBI Taxonomy" id="1121340"/>
    <lineage>
        <taxon>Bacteria</taxon>
        <taxon>Bacillati</taxon>
        <taxon>Bacillota</taxon>
        <taxon>Clostridia</taxon>
        <taxon>Eubacteriales</taxon>
        <taxon>Clostridiaceae</taxon>
        <taxon>Clostridium</taxon>
    </lineage>
</organism>
<dbReference type="PROSITE" id="PS50995">
    <property type="entry name" value="HTH_MARR_2"/>
    <property type="match status" value="1"/>
</dbReference>
<dbReference type="Pfam" id="PF01047">
    <property type="entry name" value="MarR"/>
    <property type="match status" value="1"/>
</dbReference>
<dbReference type="SUPFAM" id="SSF46785">
    <property type="entry name" value="Winged helix' DNA-binding domain"/>
    <property type="match status" value="1"/>
</dbReference>
<gene>
    <name evidence="5" type="primary">yusO</name>
    <name evidence="5" type="ORF">CPAL_22460</name>
</gene>
<protein>
    <submittedName>
        <fullName evidence="5">Putative HTH-type transcriptional regulator YusO</fullName>
    </submittedName>
</protein>
<keyword evidence="2" id="KW-0238">DNA-binding</keyword>
<accession>A0A2T0ANQ6</accession>
<dbReference type="GO" id="GO:0003700">
    <property type="term" value="F:DNA-binding transcription factor activity"/>
    <property type="evidence" value="ECO:0007669"/>
    <property type="project" value="InterPro"/>
</dbReference>
<sequence>MEHDKGAKISLLIKDVNNLMHQSIKECFDETGLTTPQLMVLYTLGKHGSMKLSDISEKLSISNSTISGIVDRLEKQKYVERIRSKEDRRVIYVSPCENSKKIMPSNVCKKIEDNLNKKLMKAKEGEIEAIINGLETLKALLKD</sequence>
<dbReference type="InterPro" id="IPR000835">
    <property type="entry name" value="HTH_MarR-typ"/>
</dbReference>
<comment type="caution">
    <text evidence="5">The sequence shown here is derived from an EMBL/GenBank/DDBJ whole genome shotgun (WGS) entry which is preliminary data.</text>
</comment>
<dbReference type="PANTHER" id="PTHR42756:SF1">
    <property type="entry name" value="TRANSCRIPTIONAL REPRESSOR OF EMRAB OPERON"/>
    <property type="match status" value="1"/>
</dbReference>
<evidence type="ECO:0000256" key="2">
    <source>
        <dbReference type="ARBA" id="ARBA00023125"/>
    </source>
</evidence>
<dbReference type="Proteomes" id="UP000239614">
    <property type="component" value="Unassembled WGS sequence"/>
</dbReference>
<reference evidence="5 6" key="1">
    <citation type="submission" date="2018-03" db="EMBL/GenBank/DDBJ databases">
        <title>Genome sequence of Clostridium thermopalmarium DSM 5974.</title>
        <authorList>
            <person name="Poehlein A."/>
            <person name="Daniel R."/>
        </authorList>
    </citation>
    <scope>NUCLEOTIDE SEQUENCE [LARGE SCALE GENOMIC DNA]</scope>
    <source>
        <strain evidence="5 6">DSM 5974</strain>
    </source>
</reference>
<dbReference type="Gene3D" id="1.10.10.10">
    <property type="entry name" value="Winged helix-like DNA-binding domain superfamily/Winged helix DNA-binding domain"/>
    <property type="match status" value="1"/>
</dbReference>
<evidence type="ECO:0000256" key="3">
    <source>
        <dbReference type="ARBA" id="ARBA00023163"/>
    </source>
</evidence>
<evidence type="ECO:0000313" key="5">
    <source>
        <dbReference type="EMBL" id="PRR70536.1"/>
    </source>
</evidence>
<dbReference type="RefSeq" id="WP_106024646.1">
    <property type="nucleotide sequence ID" value="NZ_PVXN01000055.1"/>
</dbReference>
<dbReference type="AlphaFoldDB" id="A0A2T0ANQ6"/>
<dbReference type="PANTHER" id="PTHR42756">
    <property type="entry name" value="TRANSCRIPTIONAL REGULATOR, MARR"/>
    <property type="match status" value="1"/>
</dbReference>
<keyword evidence="1" id="KW-0805">Transcription regulation</keyword>
<keyword evidence="3" id="KW-0804">Transcription</keyword>